<dbReference type="Gene3D" id="1.20.1330.10">
    <property type="entry name" value="f41 fragment of flagellin, N-terminal domain"/>
    <property type="match status" value="2"/>
</dbReference>
<feature type="domain" description="Flagellin N-terminal" evidence="5">
    <location>
        <begin position="14"/>
        <end position="141"/>
    </location>
</feature>
<comment type="function">
    <text evidence="4">Flagellin is the subunit protein which polymerizes to form the filaments of bacterial flagella.</text>
</comment>
<protein>
    <recommendedName>
        <fullName evidence="2 4">Flagellin</fullName>
    </recommendedName>
</protein>
<name>I0GQX7_SELRL</name>
<dbReference type="Pfam" id="PF00669">
    <property type="entry name" value="Flagellin_N"/>
    <property type="match status" value="1"/>
</dbReference>
<dbReference type="GO" id="GO:0005198">
    <property type="term" value="F:structural molecule activity"/>
    <property type="evidence" value="ECO:0007669"/>
    <property type="project" value="UniProtKB-UniRule"/>
</dbReference>
<comment type="subcellular location">
    <subcellularLocation>
        <location evidence="4">Secreted</location>
    </subcellularLocation>
    <subcellularLocation>
        <location evidence="4">Bacterial flagellum</location>
    </subcellularLocation>
</comment>
<dbReference type="GO" id="GO:0009288">
    <property type="term" value="C:bacterial-type flagellum"/>
    <property type="evidence" value="ECO:0007669"/>
    <property type="project" value="UniProtKB-SubCell"/>
</dbReference>
<evidence type="ECO:0000256" key="4">
    <source>
        <dbReference type="RuleBase" id="RU362073"/>
    </source>
</evidence>
<dbReference type="InterPro" id="IPR001029">
    <property type="entry name" value="Flagellin_N"/>
</dbReference>
<keyword evidence="4" id="KW-0964">Secreted</keyword>
<dbReference type="KEGG" id="sri:SELR_14560"/>
<sequence>MAMTVKNNPTATLVLGELNKNVSKLGKQLSKVANGQKIVSVGDGTADYSISERMQAQIRSLRQDIDNTKTGRSMLQVAEGGIQGIVDELREMKQLAINAANDSNTDADRATIQKEFDEKLKQIDDIVATTNYNGKLLLNGEYGRWHTAMVTDNPNGSSNIVSTGVIEPSGTPITLASGNHTITTAGVYVLGTGFTGDITIADGLSGVKITQSNSAQLTDVHIIGPTSGNANLWIEGLNIKNTTDQSCIRFSGSDNVLSIKGNNNIDYSSYMASGSVSNEKATINVGGGLTIEGTGTLEMISTHTYSAMIGTDNNEISNADLTINSGTYVLTGTDSRQNVLNSARAGAVIGSGICGSIGDITINGGTFDIFTSGDAAAIGSSMGVSYMINSGLAGGGDITIRNANITAVADGGACIGSGVDNTIGNITIEDSIIHAENKALNHTVLANGIPWLQYLIGSGAGIGSGSYRYYSDGANAGDIVIRNSEIFSSSNRGAGVGSGYKSYAKNITIENVTGQITSIKGEDIGKGLEGGVGTINISGYPEPTLHETSISGTPLKIHTGTKANQRINCYIENLGTKALFNVKTDEELENLANVRTRASAQRLLGSLTDPSVEGPLDKAINYALNEMTQVGSYINRLEQTENTLTVNHENTTSSESTIRDADMAKEMTEYTKSNVLAQAAQSMLAQANQNSSSVLSLLQ</sequence>
<dbReference type="InterPro" id="IPR046358">
    <property type="entry name" value="Flagellin_C"/>
</dbReference>
<dbReference type="Proteomes" id="UP000007887">
    <property type="component" value="Chromosome"/>
</dbReference>
<dbReference type="InterPro" id="IPR042187">
    <property type="entry name" value="Flagellin_C_sub2"/>
</dbReference>
<dbReference type="InterPro" id="IPR001492">
    <property type="entry name" value="Flagellin"/>
</dbReference>
<dbReference type="Pfam" id="PF00700">
    <property type="entry name" value="Flagellin_C"/>
    <property type="match status" value="1"/>
</dbReference>
<dbReference type="SUPFAM" id="SSF64518">
    <property type="entry name" value="Phase 1 flagellin"/>
    <property type="match status" value="1"/>
</dbReference>
<accession>I0GQX7</accession>
<keyword evidence="7" id="KW-0282">Flagellum</keyword>
<dbReference type="HOGENOM" id="CLU_011142_3_1_9"/>
<reference evidence="7 8" key="1">
    <citation type="submission" date="2011-10" db="EMBL/GenBank/DDBJ databases">
        <title>Whole genome sequence of Selenomonas ruminantium subsp. lactilytica TAM6421.</title>
        <authorList>
            <person name="Oguchi A."/>
            <person name="Ankai A."/>
            <person name="Kaneko J."/>
            <person name="Yamada-Narita S."/>
            <person name="Fukui S."/>
            <person name="Takahashi M."/>
            <person name="Onodera T."/>
            <person name="Kojima S."/>
            <person name="Fushimi T."/>
            <person name="Abe N."/>
            <person name="Kamio Y."/>
            <person name="Yamazaki S."/>
            <person name="Fujita N."/>
        </authorList>
    </citation>
    <scope>NUCLEOTIDE SEQUENCE [LARGE SCALE GENOMIC DNA]</scope>
    <source>
        <strain evidence="8">NBRC 103574 / TAM6421</strain>
    </source>
</reference>
<evidence type="ECO:0000259" key="5">
    <source>
        <dbReference type="Pfam" id="PF00669"/>
    </source>
</evidence>
<keyword evidence="7" id="KW-0966">Cell projection</keyword>
<dbReference type="EMBL" id="AP012292">
    <property type="protein sequence ID" value="BAL83164.1"/>
    <property type="molecule type" value="Genomic_DNA"/>
</dbReference>
<keyword evidence="7" id="KW-0969">Cilium</keyword>
<dbReference type="PANTHER" id="PTHR42792">
    <property type="entry name" value="FLAGELLIN"/>
    <property type="match status" value="1"/>
</dbReference>
<organism evidence="7 8">
    <name type="scientific">Selenomonas ruminantium subsp. lactilytica (strain NBRC 103574 / TAM6421)</name>
    <dbReference type="NCBI Taxonomy" id="927704"/>
    <lineage>
        <taxon>Bacteria</taxon>
        <taxon>Bacillati</taxon>
        <taxon>Bacillota</taxon>
        <taxon>Negativicutes</taxon>
        <taxon>Selenomonadales</taxon>
        <taxon>Selenomonadaceae</taxon>
        <taxon>Selenomonas</taxon>
    </lineage>
</organism>
<dbReference type="AlphaFoldDB" id="I0GQX7"/>
<dbReference type="PRINTS" id="PR00207">
    <property type="entry name" value="FLAGELLIN"/>
</dbReference>
<evidence type="ECO:0000259" key="6">
    <source>
        <dbReference type="Pfam" id="PF00700"/>
    </source>
</evidence>
<dbReference type="Gene3D" id="3.30.70.2120">
    <property type="match status" value="1"/>
</dbReference>
<evidence type="ECO:0000256" key="2">
    <source>
        <dbReference type="ARBA" id="ARBA00020110"/>
    </source>
</evidence>
<dbReference type="InterPro" id="IPR006626">
    <property type="entry name" value="PbH1"/>
</dbReference>
<feature type="domain" description="Flagellin C-terminal" evidence="6">
    <location>
        <begin position="616"/>
        <end position="698"/>
    </location>
</feature>
<evidence type="ECO:0000256" key="1">
    <source>
        <dbReference type="ARBA" id="ARBA00005709"/>
    </source>
</evidence>
<gene>
    <name evidence="7" type="primary">fliC</name>
    <name evidence="7" type="ordered locus">SELR_14560</name>
</gene>
<comment type="similarity">
    <text evidence="1 4">Belongs to the bacterial flagellin family.</text>
</comment>
<evidence type="ECO:0000313" key="7">
    <source>
        <dbReference type="EMBL" id="BAL83164.1"/>
    </source>
</evidence>
<keyword evidence="3 4" id="KW-0975">Bacterial flagellum</keyword>
<evidence type="ECO:0000313" key="8">
    <source>
        <dbReference type="Proteomes" id="UP000007887"/>
    </source>
</evidence>
<dbReference type="Gene3D" id="6.10.10.10">
    <property type="entry name" value="Flagellar export chaperone, C-terminal domain"/>
    <property type="match status" value="1"/>
</dbReference>
<dbReference type="PANTHER" id="PTHR42792:SF2">
    <property type="entry name" value="FLAGELLIN"/>
    <property type="match status" value="1"/>
</dbReference>
<dbReference type="SMART" id="SM00710">
    <property type="entry name" value="PbH1"/>
    <property type="match status" value="3"/>
</dbReference>
<dbReference type="OrthoDB" id="9796789at2"/>
<dbReference type="eggNOG" id="COG1344">
    <property type="taxonomic scope" value="Bacteria"/>
</dbReference>
<evidence type="ECO:0000256" key="3">
    <source>
        <dbReference type="ARBA" id="ARBA00023143"/>
    </source>
</evidence>
<dbReference type="GO" id="GO:0005576">
    <property type="term" value="C:extracellular region"/>
    <property type="evidence" value="ECO:0007669"/>
    <property type="project" value="UniProtKB-SubCell"/>
</dbReference>
<dbReference type="PATRIC" id="fig|927704.6.peg.1506"/>
<proteinExistence type="inferred from homology"/>